<dbReference type="Pfam" id="PF02661">
    <property type="entry name" value="Fic"/>
    <property type="match status" value="1"/>
</dbReference>
<feature type="site" description="Important for autoinhibition of adenylyltransferase activity" evidence="3">
    <location>
        <position position="49"/>
    </location>
</feature>
<proteinExistence type="predicted"/>
<reference evidence="5 6" key="1">
    <citation type="journal article" date="2009" name="Infect. Immun.">
        <title>Comparative genomics reveal extensive transposon-mediated genomic plasticity and diversity among potential effector proteins within the genus Coxiella.</title>
        <authorList>
            <person name="Beare P.A."/>
            <person name="Unsworth N."/>
            <person name="Andoh M."/>
            <person name="Voth D.E."/>
            <person name="Omsland A."/>
            <person name="Gilk S.D."/>
            <person name="Williams K.P."/>
            <person name="Sobral B.W."/>
            <person name="Kupko J.J.III."/>
            <person name="Porcella S.F."/>
            <person name="Samuel J.E."/>
            <person name="Heinzen R.A."/>
        </authorList>
    </citation>
    <scope>NUCLEOTIDE SEQUENCE [LARGE SCALE GENOMIC DNA]</scope>
    <source>
        <strain evidence="5 6">Dugway 5J108-111</strain>
    </source>
</reference>
<evidence type="ECO:0000313" key="5">
    <source>
        <dbReference type="EMBL" id="ABS76904.2"/>
    </source>
</evidence>
<feature type="active site" evidence="1">
    <location>
        <position position="178"/>
    </location>
</feature>
<protein>
    <submittedName>
        <fullName evidence="5">Fic family protein</fullName>
    </submittedName>
</protein>
<evidence type="ECO:0000259" key="4">
    <source>
        <dbReference type="PROSITE" id="PS51459"/>
    </source>
</evidence>
<keyword evidence="2" id="KW-0067">ATP-binding</keyword>
<evidence type="ECO:0000256" key="1">
    <source>
        <dbReference type="PIRSR" id="PIRSR640198-1"/>
    </source>
</evidence>
<dbReference type="SUPFAM" id="SSF140931">
    <property type="entry name" value="Fic-like"/>
    <property type="match status" value="1"/>
</dbReference>
<feature type="binding site" evidence="2">
    <location>
        <begin position="182"/>
        <end position="189"/>
    </location>
    <ligand>
        <name>ATP</name>
        <dbReference type="ChEBI" id="CHEBI:30616"/>
    </ligand>
</feature>
<dbReference type="AlphaFoldDB" id="A9KFU9"/>
<dbReference type="KEGG" id="cbd:CBUD_1335"/>
<feature type="domain" description="Fido" evidence="4">
    <location>
        <begin position="100"/>
        <end position="236"/>
    </location>
</feature>
<gene>
    <name evidence="5" type="ordered locus">CBUD_1335</name>
</gene>
<sequence>MAHTLQMNFEELTRKKKALDQFRPLPDALVRNLDDWFRVELTYTSNAIEGNTLTRQETALVVEKGLTVGGKTLKEHLEAANHAHALDWVKTQANRSPQDLNEQDIFTIHHIILKGIDDENAGRYRNVSVRIAGSRVVLPNPMKVPDLMTNFIRFLKQPSALHPVEFAAEAHYRLVTIHPFVDGNGRTARLLMNIILLMSGYPTAIIRKRDRLAYINALEKAQLGGPKTNYFNFARAVDRSLDIYLKAAKIGH</sequence>
<name>A9KFU9_COXBN</name>
<evidence type="ECO:0000256" key="2">
    <source>
        <dbReference type="PIRSR" id="PIRSR640198-2"/>
    </source>
</evidence>
<dbReference type="InterPro" id="IPR040198">
    <property type="entry name" value="Fido_containing"/>
</dbReference>
<dbReference type="InterPro" id="IPR003812">
    <property type="entry name" value="Fido"/>
</dbReference>
<dbReference type="HOGENOM" id="CLU_040460_3_2_6"/>
<dbReference type="PROSITE" id="PS51459">
    <property type="entry name" value="FIDO"/>
    <property type="match status" value="1"/>
</dbReference>
<evidence type="ECO:0000256" key="3">
    <source>
        <dbReference type="PIRSR" id="PIRSR640198-3"/>
    </source>
</evidence>
<dbReference type="Gene3D" id="1.10.3290.10">
    <property type="entry name" value="Fido-like domain"/>
    <property type="match status" value="1"/>
</dbReference>
<dbReference type="InterPro" id="IPR036597">
    <property type="entry name" value="Fido-like_dom_sf"/>
</dbReference>
<keyword evidence="2" id="KW-0547">Nucleotide-binding</keyword>
<evidence type="ECO:0000313" key="6">
    <source>
        <dbReference type="Proteomes" id="UP000008555"/>
    </source>
</evidence>
<dbReference type="GO" id="GO:0005524">
    <property type="term" value="F:ATP binding"/>
    <property type="evidence" value="ECO:0007669"/>
    <property type="project" value="UniProtKB-KW"/>
</dbReference>
<dbReference type="PANTHER" id="PTHR13504:SF38">
    <property type="entry name" value="FIDO DOMAIN-CONTAINING PROTEIN"/>
    <property type="match status" value="1"/>
</dbReference>
<dbReference type="RefSeq" id="WP_011997040.1">
    <property type="nucleotide sequence ID" value="NC_009727.1"/>
</dbReference>
<dbReference type="PANTHER" id="PTHR13504">
    <property type="entry name" value="FIDO DOMAIN-CONTAINING PROTEIN DDB_G0283145"/>
    <property type="match status" value="1"/>
</dbReference>
<dbReference type="EMBL" id="CP000733">
    <property type="protein sequence ID" value="ABS76904.2"/>
    <property type="molecule type" value="Genomic_DNA"/>
</dbReference>
<organism evidence="5 6">
    <name type="scientific">Coxiella burnetii (strain Dugway 5J108-111)</name>
    <dbReference type="NCBI Taxonomy" id="434922"/>
    <lineage>
        <taxon>Bacteria</taxon>
        <taxon>Pseudomonadati</taxon>
        <taxon>Pseudomonadota</taxon>
        <taxon>Gammaproteobacteria</taxon>
        <taxon>Legionellales</taxon>
        <taxon>Coxiellaceae</taxon>
        <taxon>Coxiella</taxon>
    </lineage>
</organism>
<accession>A9KFU9</accession>
<dbReference type="Proteomes" id="UP000008555">
    <property type="component" value="Chromosome"/>
</dbReference>